<dbReference type="STRING" id="980251.GCA_001642875_04734"/>
<dbReference type="InterPro" id="IPR039968">
    <property type="entry name" value="BcerS-like"/>
</dbReference>
<sequence>MTMRTIAATTRKHWRDFYGLRRKIYRNDPAVVHPLKIMERQMLDTEAHPFFETASRECFVCYDSRNHAVGRIVAIKDDLHNDFNNDKLGFFGFYEVADHPEAAVIHNSLMATAEAWLKQRGCDSIRGPVNPSMKSEFGVVVEGNHIPPSIMLAHTPARYDSLLTGGGFEVAKSFYAFHSTKTEHHYRSEDEWAKLASSREKISKRFPQLKMRTVDKNNFEQTFREINELANEVRKDDWGYVPFTDSELKFMVKSLRPVVRFDMIHVAYWDDQLVGYIVNIPDVNWALRKTIGKWDWIRLPQLLFWLKRTPRTRVFLLGVKKEYRNRGVSTSLIKRLVDKRLEYDEWEFSWVEEDNLRSMRAIARSAKVEKFKTFRIYEKPIA</sequence>
<dbReference type="GO" id="GO:0016747">
    <property type="term" value="F:acyltransferase activity, transferring groups other than amino-acyl groups"/>
    <property type="evidence" value="ECO:0007669"/>
    <property type="project" value="InterPro"/>
</dbReference>
<proteinExistence type="predicted"/>
<dbReference type="Proteomes" id="UP000322214">
    <property type="component" value="Chromosome"/>
</dbReference>
<evidence type="ECO:0000313" key="3">
    <source>
        <dbReference type="Proteomes" id="UP000322214"/>
    </source>
</evidence>
<organism evidence="2 3">
    <name type="scientific">Mariniblastus fucicola</name>
    <dbReference type="NCBI Taxonomy" id="980251"/>
    <lineage>
        <taxon>Bacteria</taxon>
        <taxon>Pseudomonadati</taxon>
        <taxon>Planctomycetota</taxon>
        <taxon>Planctomycetia</taxon>
        <taxon>Pirellulales</taxon>
        <taxon>Pirellulaceae</taxon>
        <taxon>Mariniblastus</taxon>
    </lineage>
</organism>
<dbReference type="KEGG" id="mff:MFFC18_24610"/>
<name>A0A5B9P8H0_9BACT</name>
<evidence type="ECO:0000259" key="1">
    <source>
        <dbReference type="PROSITE" id="PS51186"/>
    </source>
</evidence>
<keyword evidence="3" id="KW-1185">Reference proteome</keyword>
<dbReference type="InterPro" id="IPR000182">
    <property type="entry name" value="GNAT_dom"/>
</dbReference>
<protein>
    <recommendedName>
        <fullName evidence="1">N-acetyltransferase domain-containing protein</fullName>
    </recommendedName>
</protein>
<evidence type="ECO:0000313" key="2">
    <source>
        <dbReference type="EMBL" id="QEG22578.1"/>
    </source>
</evidence>
<accession>A0A5B9P8H0</accession>
<dbReference type="PROSITE" id="PS51186">
    <property type="entry name" value="GNAT"/>
    <property type="match status" value="1"/>
</dbReference>
<dbReference type="PANTHER" id="PTHR41368:SF1">
    <property type="entry name" value="PROTEIN YGHO"/>
    <property type="match status" value="1"/>
</dbReference>
<dbReference type="AlphaFoldDB" id="A0A5B9P8H0"/>
<reference evidence="2 3" key="1">
    <citation type="submission" date="2019-08" db="EMBL/GenBank/DDBJ databases">
        <title>Deep-cultivation of Planctomycetes and their phenomic and genomic characterization uncovers novel biology.</title>
        <authorList>
            <person name="Wiegand S."/>
            <person name="Jogler M."/>
            <person name="Boedeker C."/>
            <person name="Pinto D."/>
            <person name="Vollmers J."/>
            <person name="Rivas-Marin E."/>
            <person name="Kohn T."/>
            <person name="Peeters S.H."/>
            <person name="Heuer A."/>
            <person name="Rast P."/>
            <person name="Oberbeckmann S."/>
            <person name="Bunk B."/>
            <person name="Jeske O."/>
            <person name="Meyerdierks A."/>
            <person name="Storesund J.E."/>
            <person name="Kallscheuer N."/>
            <person name="Luecker S."/>
            <person name="Lage O.M."/>
            <person name="Pohl T."/>
            <person name="Merkel B.J."/>
            <person name="Hornburger P."/>
            <person name="Mueller R.-W."/>
            <person name="Bruemmer F."/>
            <person name="Labrenz M."/>
            <person name="Spormann A.M."/>
            <person name="Op den Camp H."/>
            <person name="Overmann J."/>
            <person name="Amann R."/>
            <person name="Jetten M.S.M."/>
            <person name="Mascher T."/>
            <person name="Medema M.H."/>
            <person name="Devos D.P."/>
            <person name="Kaster A.-K."/>
            <person name="Ovreas L."/>
            <person name="Rohde M."/>
            <person name="Galperin M.Y."/>
            <person name="Jogler C."/>
        </authorList>
    </citation>
    <scope>NUCLEOTIDE SEQUENCE [LARGE SCALE GENOMIC DNA]</scope>
    <source>
        <strain evidence="2 3">FC18</strain>
    </source>
</reference>
<dbReference type="EMBL" id="CP042912">
    <property type="protein sequence ID" value="QEG22578.1"/>
    <property type="molecule type" value="Genomic_DNA"/>
</dbReference>
<gene>
    <name evidence="2" type="ORF">MFFC18_24610</name>
</gene>
<dbReference type="RefSeq" id="WP_084417427.1">
    <property type="nucleotide sequence ID" value="NZ_CP042912.1"/>
</dbReference>
<feature type="domain" description="N-acetyltransferase" evidence="1">
    <location>
        <begin position="209"/>
        <end position="382"/>
    </location>
</feature>
<dbReference type="OrthoDB" id="9806005at2"/>
<dbReference type="SUPFAM" id="SSF55729">
    <property type="entry name" value="Acyl-CoA N-acyltransferases (Nat)"/>
    <property type="match status" value="1"/>
</dbReference>
<dbReference type="PANTHER" id="PTHR41368">
    <property type="entry name" value="PROTEIN YGHO"/>
    <property type="match status" value="1"/>
</dbReference>
<dbReference type="Gene3D" id="3.40.630.30">
    <property type="match status" value="1"/>
</dbReference>
<dbReference type="Pfam" id="PF00583">
    <property type="entry name" value="Acetyltransf_1"/>
    <property type="match status" value="1"/>
</dbReference>
<dbReference type="InterPro" id="IPR016181">
    <property type="entry name" value="Acyl_CoA_acyltransferase"/>
</dbReference>